<name>D4NXP1_9APHY</name>
<comment type="similarity">
    <text evidence="4">Belongs to the multicopper oxidase family.</text>
</comment>
<dbReference type="InterPro" id="IPR008972">
    <property type="entry name" value="Cupredoxin"/>
</dbReference>
<comment type="cofactor">
    <cofactor evidence="2">
        <name>Cu cation</name>
        <dbReference type="ChEBI" id="CHEBI:23378"/>
    </cofactor>
</comment>
<keyword evidence="6" id="KW-0964">Secreted</keyword>
<dbReference type="PANTHER" id="PTHR11709:SF394">
    <property type="entry name" value="FI03373P-RELATED"/>
    <property type="match status" value="1"/>
</dbReference>
<evidence type="ECO:0000256" key="10">
    <source>
        <dbReference type="ARBA" id="ARBA00023180"/>
    </source>
</evidence>
<dbReference type="GO" id="GO:0046274">
    <property type="term" value="P:lignin catabolic process"/>
    <property type="evidence" value="ECO:0007669"/>
    <property type="project" value="UniProtKB-KW"/>
</dbReference>
<organism evidence="13">
    <name type="scientific">Porogramme sp. CBMAI 1061</name>
    <dbReference type="NCBI Taxonomy" id="718368"/>
    <lineage>
        <taxon>Eukaryota</taxon>
        <taxon>Fungi</taxon>
        <taxon>Dikarya</taxon>
        <taxon>Basidiomycota</taxon>
        <taxon>Agaricomycotina</taxon>
        <taxon>Agaricomycetes</taxon>
        <taxon>Polyporales</taxon>
        <taxon>Polyporaceae</taxon>
        <taxon>Porogramme</taxon>
    </lineage>
</organism>
<dbReference type="InterPro" id="IPR011707">
    <property type="entry name" value="Cu-oxidase-like_N"/>
</dbReference>
<evidence type="ECO:0000256" key="2">
    <source>
        <dbReference type="ARBA" id="ARBA00001935"/>
    </source>
</evidence>
<feature type="non-terminal residue" evidence="13">
    <location>
        <position position="1"/>
    </location>
</feature>
<evidence type="ECO:0000313" key="13">
    <source>
        <dbReference type="EMBL" id="ADD54657.2"/>
    </source>
</evidence>
<dbReference type="GO" id="GO:0005507">
    <property type="term" value="F:copper ion binding"/>
    <property type="evidence" value="ECO:0007669"/>
    <property type="project" value="InterPro"/>
</dbReference>
<evidence type="ECO:0000256" key="11">
    <source>
        <dbReference type="ARBA" id="ARBA00023185"/>
    </source>
</evidence>
<keyword evidence="7" id="KW-0479">Metal-binding</keyword>
<keyword evidence="9" id="KW-0186">Copper</keyword>
<sequence length="51" mass="5709">TSVHWHGFFQKGTTWADGTAFVSQCPIASGHSFLYNFTAGDQSGTFWYHSH</sequence>
<keyword evidence="8" id="KW-0560">Oxidoreductase</keyword>
<evidence type="ECO:0000256" key="5">
    <source>
        <dbReference type="ARBA" id="ARBA00012297"/>
    </source>
</evidence>
<accession>D4NXP1</accession>
<keyword evidence="11" id="KW-0439">Lignin degradation</keyword>
<dbReference type="PANTHER" id="PTHR11709">
    <property type="entry name" value="MULTI-COPPER OXIDASE"/>
    <property type="match status" value="1"/>
</dbReference>
<comment type="catalytic activity">
    <reaction evidence="1">
        <text>4 hydroquinone + O2 = 4 benzosemiquinone + 2 H2O</text>
        <dbReference type="Rhea" id="RHEA:11276"/>
        <dbReference type="ChEBI" id="CHEBI:15377"/>
        <dbReference type="ChEBI" id="CHEBI:15379"/>
        <dbReference type="ChEBI" id="CHEBI:17594"/>
        <dbReference type="ChEBI" id="CHEBI:17977"/>
        <dbReference type="EC" id="1.10.3.2"/>
    </reaction>
</comment>
<gene>
    <name evidence="13" type="primary">lacD1</name>
</gene>
<evidence type="ECO:0000256" key="8">
    <source>
        <dbReference type="ARBA" id="ARBA00023002"/>
    </source>
</evidence>
<evidence type="ECO:0000256" key="7">
    <source>
        <dbReference type="ARBA" id="ARBA00022723"/>
    </source>
</evidence>
<dbReference type="EMBL" id="GU444039">
    <property type="protein sequence ID" value="ADD54657.2"/>
    <property type="molecule type" value="Genomic_DNA"/>
</dbReference>
<dbReference type="Pfam" id="PF07732">
    <property type="entry name" value="Cu-oxidase_3"/>
    <property type="match status" value="1"/>
</dbReference>
<evidence type="ECO:0000256" key="9">
    <source>
        <dbReference type="ARBA" id="ARBA00023008"/>
    </source>
</evidence>
<feature type="non-terminal residue" evidence="13">
    <location>
        <position position="51"/>
    </location>
</feature>
<dbReference type="EC" id="1.10.3.2" evidence="5"/>
<evidence type="ECO:0000259" key="12">
    <source>
        <dbReference type="Pfam" id="PF07732"/>
    </source>
</evidence>
<dbReference type="GO" id="GO:0052716">
    <property type="term" value="F:hydroquinone:oxygen oxidoreductase activity"/>
    <property type="evidence" value="ECO:0007669"/>
    <property type="project" value="UniProtKB-EC"/>
</dbReference>
<protein>
    <recommendedName>
        <fullName evidence="5">laccase</fullName>
        <ecNumber evidence="5">1.10.3.2</ecNumber>
    </recommendedName>
</protein>
<evidence type="ECO:0000256" key="4">
    <source>
        <dbReference type="ARBA" id="ARBA00010609"/>
    </source>
</evidence>
<feature type="domain" description="Plastocyanin-like" evidence="12">
    <location>
        <begin position="1"/>
        <end position="51"/>
    </location>
</feature>
<reference evidence="13" key="1">
    <citation type="submission" date="2010-08" db="EMBL/GenBank/DDBJ databases">
        <title>Diversity of laccase genes and extracellular activity in marine-derived Basidiomycetes.</title>
        <authorList>
            <person name="Bonugli-Santos R.C."/>
            <person name="Durrant L.R."/>
            <person name="Sette L.D."/>
        </authorList>
    </citation>
    <scope>NUCLEOTIDE SEQUENCE</scope>
    <source>
        <strain evidence="13">CBMAI 1061</strain>
    </source>
</reference>
<dbReference type="InterPro" id="IPR045087">
    <property type="entry name" value="Cu-oxidase_fam"/>
</dbReference>
<proteinExistence type="inferred from homology"/>
<comment type="subcellular location">
    <subcellularLocation>
        <location evidence="3">Secreted</location>
    </subcellularLocation>
</comment>
<dbReference type="SUPFAM" id="SSF49503">
    <property type="entry name" value="Cupredoxins"/>
    <property type="match status" value="1"/>
</dbReference>
<evidence type="ECO:0000256" key="6">
    <source>
        <dbReference type="ARBA" id="ARBA00022525"/>
    </source>
</evidence>
<evidence type="ECO:0000256" key="1">
    <source>
        <dbReference type="ARBA" id="ARBA00000349"/>
    </source>
</evidence>
<dbReference type="GO" id="GO:0005576">
    <property type="term" value="C:extracellular region"/>
    <property type="evidence" value="ECO:0007669"/>
    <property type="project" value="UniProtKB-SubCell"/>
</dbReference>
<dbReference type="AlphaFoldDB" id="D4NXP1"/>
<keyword evidence="10" id="KW-0325">Glycoprotein</keyword>
<evidence type="ECO:0000256" key="3">
    <source>
        <dbReference type="ARBA" id="ARBA00004613"/>
    </source>
</evidence>
<dbReference type="Gene3D" id="2.60.40.420">
    <property type="entry name" value="Cupredoxins - blue copper proteins"/>
    <property type="match status" value="1"/>
</dbReference>